<dbReference type="Pfam" id="PF24827">
    <property type="entry name" value="AstE_AspA_cat"/>
    <property type="match status" value="1"/>
</dbReference>
<name>A0A938XB93_9CLOT</name>
<evidence type="ECO:0000313" key="7">
    <source>
        <dbReference type="Proteomes" id="UP000705508"/>
    </source>
</evidence>
<reference evidence="6" key="1">
    <citation type="submission" date="2020-08" db="EMBL/GenBank/DDBJ databases">
        <authorList>
            <person name="Cejkova D."/>
            <person name="Kubasova T."/>
            <person name="Jahodarova E."/>
            <person name="Rychlik I."/>
        </authorList>
    </citation>
    <scope>NUCLEOTIDE SEQUENCE</scope>
    <source>
        <strain evidence="6">An582</strain>
    </source>
</reference>
<feature type="domain" description="Succinylglutamate desuccinylase/Aspartoacylase catalytic" evidence="5">
    <location>
        <begin position="39"/>
        <end position="208"/>
    </location>
</feature>
<comment type="cofactor">
    <cofactor evidence="1">
        <name>Zn(2+)</name>
        <dbReference type="ChEBI" id="CHEBI:29105"/>
    </cofactor>
</comment>
<dbReference type="GO" id="GO:0016788">
    <property type="term" value="F:hydrolase activity, acting on ester bonds"/>
    <property type="evidence" value="ECO:0007669"/>
    <property type="project" value="InterPro"/>
</dbReference>
<evidence type="ECO:0000256" key="1">
    <source>
        <dbReference type="ARBA" id="ARBA00001947"/>
    </source>
</evidence>
<dbReference type="InterPro" id="IPR055438">
    <property type="entry name" value="AstE_AspA_cat"/>
</dbReference>
<reference evidence="6" key="2">
    <citation type="journal article" date="2021" name="Sci. Rep.">
        <title>The distribution of antibiotic resistance genes in chicken gut microbiota commensals.</title>
        <authorList>
            <person name="Juricova H."/>
            <person name="Matiasovicova J."/>
            <person name="Kubasova T."/>
            <person name="Cejkova D."/>
            <person name="Rychlik I."/>
        </authorList>
    </citation>
    <scope>NUCLEOTIDE SEQUENCE</scope>
    <source>
        <strain evidence="6">An582</strain>
    </source>
</reference>
<dbReference type="Proteomes" id="UP000705508">
    <property type="component" value="Unassembled WGS sequence"/>
</dbReference>
<evidence type="ECO:0000256" key="3">
    <source>
        <dbReference type="ARBA" id="ARBA00022801"/>
    </source>
</evidence>
<keyword evidence="2" id="KW-0479">Metal-binding</keyword>
<dbReference type="InterPro" id="IPR053138">
    <property type="entry name" value="N-alpha-Ac-DABA_deacetylase"/>
</dbReference>
<protein>
    <submittedName>
        <fullName evidence="6">Succinylglutamate desuccinylase/aspartoacylase family protein</fullName>
    </submittedName>
</protein>
<keyword evidence="4" id="KW-0862">Zinc</keyword>
<evidence type="ECO:0000256" key="2">
    <source>
        <dbReference type="ARBA" id="ARBA00022723"/>
    </source>
</evidence>
<dbReference type="PANTHER" id="PTHR37326:SF1">
    <property type="entry name" value="BLL3975 PROTEIN"/>
    <property type="match status" value="1"/>
</dbReference>
<evidence type="ECO:0000256" key="4">
    <source>
        <dbReference type="ARBA" id="ARBA00022833"/>
    </source>
</evidence>
<dbReference type="RefSeq" id="WP_204906314.1">
    <property type="nucleotide sequence ID" value="NZ_JACJKS010000007.1"/>
</dbReference>
<proteinExistence type="predicted"/>
<gene>
    <name evidence="6" type="ORF">H6A20_06420</name>
</gene>
<dbReference type="Gene3D" id="3.40.630.10">
    <property type="entry name" value="Zn peptidases"/>
    <property type="match status" value="1"/>
</dbReference>
<evidence type="ECO:0000313" key="6">
    <source>
        <dbReference type="EMBL" id="MBM6948291.1"/>
    </source>
</evidence>
<dbReference type="SUPFAM" id="SSF53187">
    <property type="entry name" value="Zn-dependent exopeptidases"/>
    <property type="match status" value="1"/>
</dbReference>
<dbReference type="AlphaFoldDB" id="A0A938XB93"/>
<sequence length="308" mass="34155">MSAKYTYEELDVCYMANGDKYTIPIHKFEGPGSDKVVGVGAGIHGDEIIGVEIARRVVEFLKTQEVHGTIKICSVAHSLAFEQVDRNSPIDGLNLNRVFPGSPNGFLTERIANTYLEDFVGTLDAYLDVHSGGREPIVEYCYILNDEAMSRSFGSKLLYRPTEDYPGNVNNFAREKGVRTMVAEIGGLAVRERDVQRGVDGVLSVLRHEGVIDGEEIRRDDQVVCGYIAHVDPHEGGLMVPGLDISKLGEIVEGHVTLAKIYNPKTLELLEEIKAPYERNFMILLRPTVNRAFPGDFSFMIADADAFE</sequence>
<organism evidence="6 7">
    <name type="scientific">Mordavella massiliensis</name>
    <dbReference type="NCBI Taxonomy" id="1871024"/>
    <lineage>
        <taxon>Bacteria</taxon>
        <taxon>Bacillati</taxon>
        <taxon>Bacillota</taxon>
        <taxon>Clostridia</taxon>
        <taxon>Eubacteriales</taxon>
        <taxon>Clostridiaceae</taxon>
        <taxon>Mordavella</taxon>
    </lineage>
</organism>
<dbReference type="PANTHER" id="PTHR37326">
    <property type="entry name" value="BLL3975 PROTEIN"/>
    <property type="match status" value="1"/>
</dbReference>
<dbReference type="EMBL" id="JACJKS010000007">
    <property type="protein sequence ID" value="MBM6948291.1"/>
    <property type="molecule type" value="Genomic_DNA"/>
</dbReference>
<accession>A0A938XB93</accession>
<keyword evidence="3" id="KW-0378">Hydrolase</keyword>
<dbReference type="GO" id="GO:0046872">
    <property type="term" value="F:metal ion binding"/>
    <property type="evidence" value="ECO:0007669"/>
    <property type="project" value="UniProtKB-KW"/>
</dbReference>
<evidence type="ECO:0000259" key="5">
    <source>
        <dbReference type="Pfam" id="PF24827"/>
    </source>
</evidence>
<comment type="caution">
    <text evidence="6">The sequence shown here is derived from an EMBL/GenBank/DDBJ whole genome shotgun (WGS) entry which is preliminary data.</text>
</comment>